<reference evidence="4" key="1">
    <citation type="journal article" date="2020" name="Stud. Mycol.">
        <title>101 Dothideomycetes genomes: a test case for predicting lifestyles and emergence of pathogens.</title>
        <authorList>
            <person name="Haridas S."/>
            <person name="Albert R."/>
            <person name="Binder M."/>
            <person name="Bloem J."/>
            <person name="Labutti K."/>
            <person name="Salamov A."/>
            <person name="Andreopoulos B."/>
            <person name="Baker S."/>
            <person name="Barry K."/>
            <person name="Bills G."/>
            <person name="Bluhm B."/>
            <person name="Cannon C."/>
            <person name="Castanera R."/>
            <person name="Culley D."/>
            <person name="Daum C."/>
            <person name="Ezra D."/>
            <person name="Gonzalez J."/>
            <person name="Henrissat B."/>
            <person name="Kuo A."/>
            <person name="Liang C."/>
            <person name="Lipzen A."/>
            <person name="Lutzoni F."/>
            <person name="Magnuson J."/>
            <person name="Mondo S."/>
            <person name="Nolan M."/>
            <person name="Ohm R."/>
            <person name="Pangilinan J."/>
            <person name="Park H.-J."/>
            <person name="Ramirez L."/>
            <person name="Alfaro M."/>
            <person name="Sun H."/>
            <person name="Tritt A."/>
            <person name="Yoshinaga Y."/>
            <person name="Zwiers L.-H."/>
            <person name="Turgeon B."/>
            <person name="Goodwin S."/>
            <person name="Spatafora J."/>
            <person name="Crous P."/>
            <person name="Grigoriev I."/>
        </authorList>
    </citation>
    <scope>NUCLEOTIDE SEQUENCE</scope>
    <source>
        <strain evidence="4">CBS 175.79</strain>
    </source>
</reference>
<feature type="compositionally biased region" description="Basic and acidic residues" evidence="2">
    <location>
        <begin position="115"/>
        <end position="137"/>
    </location>
</feature>
<dbReference type="PANTHER" id="PTHR28063:SF1">
    <property type="entry name" value="RNA POLYMERASE II NUCLEAR LOCALIZATION PROTEIN IWR1"/>
    <property type="match status" value="1"/>
</dbReference>
<accession>A0A6A5XRI9</accession>
<comment type="similarity">
    <text evidence="1">Belongs to the IWR1/SLC7A6OS family.</text>
</comment>
<name>A0A6A5XRI9_9PLEO</name>
<dbReference type="OrthoDB" id="6255506at2759"/>
<dbReference type="GeneID" id="54291236"/>
<evidence type="ECO:0000259" key="3">
    <source>
        <dbReference type="Pfam" id="PF08574"/>
    </source>
</evidence>
<sequence>MSTNAPQTLSVMRKRNEAPVDSLVVEHNNKRFNNDLHPSSSTTSLKRKFDRDAEAQSSTAADDTPASADPGGKRLKGHTRNGTVIWRRIRVPHSAESRTLAAPPPQTPNRRFHVSHTDGKRVLVERPHVLEGNDDGKNVSQEGETIHQIPVPKPQPSPPLKRPGANTANRLKASQPSTPAKPKPIRLGPSEETIRQFEQFSEQVENEEIAKAAVGTPHRSPLKFKPTVPKLRYKDRHPEQFADAMDVDTDEYVYDTYVREIIMPDADGNIPEFEGTVGFIVLAEEDEEWWFGEDTSDKEFDTDDEDENAEDYYANDYPEDEMSSEDEFDRGAYNYFHGESDEEYDLADEVGDDDDKHFRAVAPKARTGYWGGLGEKD</sequence>
<proteinExistence type="inferred from homology"/>
<dbReference type="EMBL" id="ML978069">
    <property type="protein sequence ID" value="KAF2015519.1"/>
    <property type="molecule type" value="Genomic_DNA"/>
</dbReference>
<evidence type="ECO:0000313" key="4">
    <source>
        <dbReference type="EMBL" id="KAF2015519.1"/>
    </source>
</evidence>
<organism evidence="4 5">
    <name type="scientific">Aaosphaeria arxii CBS 175.79</name>
    <dbReference type="NCBI Taxonomy" id="1450172"/>
    <lineage>
        <taxon>Eukaryota</taxon>
        <taxon>Fungi</taxon>
        <taxon>Dikarya</taxon>
        <taxon>Ascomycota</taxon>
        <taxon>Pezizomycotina</taxon>
        <taxon>Dothideomycetes</taxon>
        <taxon>Pleosporomycetidae</taxon>
        <taxon>Pleosporales</taxon>
        <taxon>Pleosporales incertae sedis</taxon>
        <taxon>Aaosphaeria</taxon>
    </lineage>
</organism>
<feature type="compositionally biased region" description="Pro residues" evidence="2">
    <location>
        <begin position="151"/>
        <end position="161"/>
    </location>
</feature>
<evidence type="ECO:0000256" key="2">
    <source>
        <dbReference type="SAM" id="MobiDB-lite"/>
    </source>
</evidence>
<feature type="region of interest" description="Disordered" evidence="2">
    <location>
        <begin position="295"/>
        <end position="328"/>
    </location>
</feature>
<feature type="compositionally biased region" description="Low complexity" evidence="2">
    <location>
        <begin position="57"/>
        <end position="70"/>
    </location>
</feature>
<dbReference type="AlphaFoldDB" id="A0A6A5XRI9"/>
<dbReference type="Proteomes" id="UP000799778">
    <property type="component" value="Unassembled WGS sequence"/>
</dbReference>
<dbReference type="InterPro" id="IPR040150">
    <property type="entry name" value="Iwr1"/>
</dbReference>
<feature type="region of interest" description="Disordered" evidence="2">
    <location>
        <begin position="1"/>
        <end position="187"/>
    </location>
</feature>
<gene>
    <name evidence="4" type="ORF">BU24DRAFT_491755</name>
</gene>
<dbReference type="Pfam" id="PF08574">
    <property type="entry name" value="Iwr1"/>
    <property type="match status" value="1"/>
</dbReference>
<feature type="compositionally biased region" description="Acidic residues" evidence="2">
    <location>
        <begin position="317"/>
        <end position="328"/>
    </location>
</feature>
<dbReference type="RefSeq" id="XP_033383858.1">
    <property type="nucleotide sequence ID" value="XM_033533839.1"/>
</dbReference>
<dbReference type="GO" id="GO:0005737">
    <property type="term" value="C:cytoplasm"/>
    <property type="evidence" value="ECO:0007669"/>
    <property type="project" value="TreeGrafter"/>
</dbReference>
<feature type="compositionally biased region" description="Polar residues" evidence="2">
    <location>
        <begin position="166"/>
        <end position="178"/>
    </location>
</feature>
<feature type="domain" description="Transcription factor Iwr1" evidence="3">
    <location>
        <begin position="250"/>
        <end position="321"/>
    </location>
</feature>
<dbReference type="GO" id="GO:0006606">
    <property type="term" value="P:protein import into nucleus"/>
    <property type="evidence" value="ECO:0007669"/>
    <property type="project" value="InterPro"/>
</dbReference>
<evidence type="ECO:0000313" key="5">
    <source>
        <dbReference type="Proteomes" id="UP000799778"/>
    </source>
</evidence>
<evidence type="ECO:0000256" key="1">
    <source>
        <dbReference type="ARBA" id="ARBA00010218"/>
    </source>
</evidence>
<keyword evidence="5" id="KW-1185">Reference proteome</keyword>
<feature type="compositionally biased region" description="Acidic residues" evidence="2">
    <location>
        <begin position="295"/>
        <end position="310"/>
    </location>
</feature>
<feature type="compositionally biased region" description="Polar residues" evidence="2">
    <location>
        <begin position="1"/>
        <end position="10"/>
    </location>
</feature>
<dbReference type="PANTHER" id="PTHR28063">
    <property type="entry name" value="RNA POLYMERASE II NUCLEAR LOCALIZATION PROTEIN IWR1"/>
    <property type="match status" value="1"/>
</dbReference>
<dbReference type="InterPro" id="IPR013883">
    <property type="entry name" value="TF_Iwr1_dom"/>
</dbReference>
<protein>
    <recommendedName>
        <fullName evidence="3">Transcription factor Iwr1 domain-containing protein</fullName>
    </recommendedName>
</protein>